<evidence type="ECO:0000313" key="1">
    <source>
        <dbReference type="EMBL" id="SHJ87300.1"/>
    </source>
</evidence>
<dbReference type="Proteomes" id="UP000184172">
    <property type="component" value="Unassembled WGS sequence"/>
</dbReference>
<dbReference type="RefSeq" id="WP_073221219.1">
    <property type="nucleotide sequence ID" value="NZ_FNNS01000027.1"/>
</dbReference>
<dbReference type="Gene3D" id="1.10.1200.10">
    <property type="entry name" value="ACP-like"/>
    <property type="match status" value="1"/>
</dbReference>
<dbReference type="AlphaFoldDB" id="A0A1M6MV79"/>
<evidence type="ECO:0000313" key="2">
    <source>
        <dbReference type="Proteomes" id="UP000184172"/>
    </source>
</evidence>
<dbReference type="SUPFAM" id="SSF47336">
    <property type="entry name" value="ACP-like"/>
    <property type="match status" value="1"/>
</dbReference>
<dbReference type="OrthoDB" id="675004at2"/>
<accession>A0A1M6MV79</accession>
<protein>
    <recommendedName>
        <fullName evidence="3">Acyl carrier protein</fullName>
    </recommendedName>
</protein>
<dbReference type="STRING" id="797419.SAMN05216556_1278"/>
<dbReference type="InterPro" id="IPR036736">
    <property type="entry name" value="ACP-like_sf"/>
</dbReference>
<name>A0A1M6MV79_9FLAO</name>
<reference evidence="2" key="1">
    <citation type="submission" date="2016-11" db="EMBL/GenBank/DDBJ databases">
        <authorList>
            <person name="Varghese N."/>
            <person name="Submissions S."/>
        </authorList>
    </citation>
    <scope>NUCLEOTIDE SEQUENCE [LARGE SCALE GENOMIC DNA]</scope>
    <source>
        <strain evidence="2">DSM 26349</strain>
    </source>
</reference>
<proteinExistence type="predicted"/>
<gene>
    <name evidence="1" type="ORF">SAMN04487908_12937</name>
</gene>
<sequence length="79" mass="9128">MNNIGEFISTLETEFDELAPGTLKPETKFNDLDEWSSMYSLIIIALIDTEYEVTISGEDLMSISKVEELYEMVKLRMKQ</sequence>
<dbReference type="EMBL" id="FQYV01000029">
    <property type="protein sequence ID" value="SHJ87300.1"/>
    <property type="molecule type" value="Genomic_DNA"/>
</dbReference>
<organism evidence="1 2">
    <name type="scientific">Aequorivita viscosa</name>
    <dbReference type="NCBI Taxonomy" id="797419"/>
    <lineage>
        <taxon>Bacteria</taxon>
        <taxon>Pseudomonadati</taxon>
        <taxon>Bacteroidota</taxon>
        <taxon>Flavobacteriia</taxon>
        <taxon>Flavobacteriales</taxon>
        <taxon>Flavobacteriaceae</taxon>
        <taxon>Aequorivita</taxon>
    </lineage>
</organism>
<keyword evidence="2" id="KW-1185">Reference proteome</keyword>
<evidence type="ECO:0008006" key="3">
    <source>
        <dbReference type="Google" id="ProtNLM"/>
    </source>
</evidence>